<protein>
    <submittedName>
        <fullName evidence="2">Uncharacterized protein</fullName>
    </submittedName>
</protein>
<feature type="compositionally biased region" description="Gly residues" evidence="1">
    <location>
        <begin position="96"/>
        <end position="130"/>
    </location>
</feature>
<evidence type="ECO:0000313" key="2">
    <source>
        <dbReference type="EMBL" id="RAK56952.1"/>
    </source>
</evidence>
<dbReference type="AlphaFoldDB" id="A0A328APL8"/>
<comment type="caution">
    <text evidence="2">The sequence shown here is derived from an EMBL/GenBank/DDBJ whole genome shotgun (WGS) entry which is preliminary data.</text>
</comment>
<feature type="region of interest" description="Disordered" evidence="1">
    <location>
        <begin position="1"/>
        <end position="130"/>
    </location>
</feature>
<dbReference type="EMBL" id="QFYR01000001">
    <property type="protein sequence ID" value="RAK56952.1"/>
    <property type="molecule type" value="Genomic_DNA"/>
</dbReference>
<accession>A0A328APL8</accession>
<keyword evidence="3" id="KW-1185">Reference proteome</keyword>
<dbReference type="RefSeq" id="WP_111513404.1">
    <property type="nucleotide sequence ID" value="NZ_QFYR01000001.1"/>
</dbReference>
<gene>
    <name evidence="2" type="ORF">DJ018_03005</name>
</gene>
<proteinExistence type="predicted"/>
<feature type="compositionally biased region" description="Acidic residues" evidence="1">
    <location>
        <begin position="19"/>
        <end position="56"/>
    </location>
</feature>
<evidence type="ECO:0000313" key="3">
    <source>
        <dbReference type="Proteomes" id="UP000249725"/>
    </source>
</evidence>
<feature type="compositionally biased region" description="Low complexity" evidence="1">
    <location>
        <begin position="86"/>
        <end position="95"/>
    </location>
</feature>
<sequence>MSETFGSQPFGAGYRQPDEQDLSADEIGLDDGGLDTGAEDIEALDYSQADDLEAQADDGPNVPSTTDDRLAERLDPNRHHAGQPEGLATPLQPGGLTPGGGPAAGMQGAVGTGGGQTGGSDTGDVASGGV</sequence>
<evidence type="ECO:0000256" key="1">
    <source>
        <dbReference type="SAM" id="MobiDB-lite"/>
    </source>
</evidence>
<name>A0A328APL8_9CAUL</name>
<organism evidence="2 3">
    <name type="scientific">Phenylobacterium deserti</name>
    <dbReference type="NCBI Taxonomy" id="1914756"/>
    <lineage>
        <taxon>Bacteria</taxon>
        <taxon>Pseudomonadati</taxon>
        <taxon>Pseudomonadota</taxon>
        <taxon>Alphaproteobacteria</taxon>
        <taxon>Caulobacterales</taxon>
        <taxon>Caulobacteraceae</taxon>
        <taxon>Phenylobacterium</taxon>
    </lineage>
</organism>
<feature type="compositionally biased region" description="Basic and acidic residues" evidence="1">
    <location>
        <begin position="66"/>
        <end position="78"/>
    </location>
</feature>
<reference evidence="3" key="1">
    <citation type="submission" date="2018-05" db="EMBL/GenBank/DDBJ databases">
        <authorList>
            <person name="Li X."/>
        </authorList>
    </citation>
    <scope>NUCLEOTIDE SEQUENCE [LARGE SCALE GENOMIC DNA]</scope>
    <source>
        <strain evidence="3">YIM 73061</strain>
    </source>
</reference>
<dbReference type="Proteomes" id="UP000249725">
    <property type="component" value="Unassembled WGS sequence"/>
</dbReference>